<dbReference type="FunFam" id="3.40.20.10:FF:000049">
    <property type="entry name" value="Vesicle coat component"/>
    <property type="match status" value="1"/>
</dbReference>
<evidence type="ECO:0000256" key="5">
    <source>
        <dbReference type="ARBA" id="ARBA00022448"/>
    </source>
</evidence>
<dbReference type="SUPFAM" id="SSF81995">
    <property type="entry name" value="beta-sandwich domain of Sec23/24"/>
    <property type="match status" value="1"/>
</dbReference>
<keyword evidence="10" id="KW-0333">Golgi apparatus</keyword>
<feature type="domain" description="Sec23/Sec24 trunk" evidence="15">
    <location>
        <begin position="295"/>
        <end position="548"/>
    </location>
</feature>
<evidence type="ECO:0000259" key="13">
    <source>
        <dbReference type="Pfam" id="PF00626"/>
    </source>
</evidence>
<gene>
    <name evidence="18" type="ORF">HANVADRAFT_120229</name>
</gene>
<evidence type="ECO:0000256" key="8">
    <source>
        <dbReference type="ARBA" id="ARBA00022892"/>
    </source>
</evidence>
<dbReference type="GO" id="GO:0090110">
    <property type="term" value="P:COPII-coated vesicle cargo loading"/>
    <property type="evidence" value="ECO:0007669"/>
    <property type="project" value="TreeGrafter"/>
</dbReference>
<dbReference type="Proteomes" id="UP000092321">
    <property type="component" value="Unassembled WGS sequence"/>
</dbReference>
<dbReference type="Pfam" id="PF04815">
    <property type="entry name" value="Sec23_helical"/>
    <property type="match status" value="1"/>
</dbReference>
<keyword evidence="19" id="KW-1185">Reference proteome</keyword>
<keyword evidence="8" id="KW-0931">ER-Golgi transport</keyword>
<dbReference type="InterPro" id="IPR007123">
    <property type="entry name" value="Gelsolin-like_dom"/>
</dbReference>
<dbReference type="InterPro" id="IPR036465">
    <property type="entry name" value="vWFA_dom_sf"/>
</dbReference>
<dbReference type="AlphaFoldDB" id="A0A1B7TDT5"/>
<feature type="compositionally biased region" description="Low complexity" evidence="12">
    <location>
        <begin position="110"/>
        <end position="121"/>
    </location>
</feature>
<feature type="domain" description="Gelsolin-like" evidence="13">
    <location>
        <begin position="775"/>
        <end position="845"/>
    </location>
</feature>
<dbReference type="SUPFAM" id="SSF53300">
    <property type="entry name" value="vWA-like"/>
    <property type="match status" value="1"/>
</dbReference>
<protein>
    <submittedName>
        <fullName evidence="18">Copii coat Subunit, Sec24</fullName>
    </submittedName>
</protein>
<evidence type="ECO:0000256" key="11">
    <source>
        <dbReference type="ARBA" id="ARBA00023136"/>
    </source>
</evidence>
<dbReference type="InterPro" id="IPR036174">
    <property type="entry name" value="Znf_Sec23_Sec24_sf"/>
</dbReference>
<dbReference type="Pfam" id="PF04811">
    <property type="entry name" value="Sec23_trunk"/>
    <property type="match status" value="1"/>
</dbReference>
<dbReference type="OrthoDB" id="49016at2759"/>
<dbReference type="Gene3D" id="1.20.120.730">
    <property type="entry name" value="Sec23/Sec24 helical domain"/>
    <property type="match status" value="1"/>
</dbReference>
<reference evidence="19" key="1">
    <citation type="journal article" date="2016" name="Proc. Natl. Acad. Sci. U.S.A.">
        <title>Comparative genomics of biotechnologically important yeasts.</title>
        <authorList>
            <person name="Riley R."/>
            <person name="Haridas S."/>
            <person name="Wolfe K.H."/>
            <person name="Lopes M.R."/>
            <person name="Hittinger C.T."/>
            <person name="Goeker M."/>
            <person name="Salamov A.A."/>
            <person name="Wisecaver J.H."/>
            <person name="Long T.M."/>
            <person name="Calvey C.H."/>
            <person name="Aerts A.L."/>
            <person name="Barry K.W."/>
            <person name="Choi C."/>
            <person name="Clum A."/>
            <person name="Coughlan A.Y."/>
            <person name="Deshpande S."/>
            <person name="Douglass A.P."/>
            <person name="Hanson S.J."/>
            <person name="Klenk H.-P."/>
            <person name="LaButti K.M."/>
            <person name="Lapidus A."/>
            <person name="Lindquist E.A."/>
            <person name="Lipzen A.M."/>
            <person name="Meier-Kolthoff J.P."/>
            <person name="Ohm R.A."/>
            <person name="Otillar R.P."/>
            <person name="Pangilinan J.L."/>
            <person name="Peng Y."/>
            <person name="Rokas A."/>
            <person name="Rosa C.A."/>
            <person name="Scheuner C."/>
            <person name="Sibirny A.A."/>
            <person name="Slot J.C."/>
            <person name="Stielow J.B."/>
            <person name="Sun H."/>
            <person name="Kurtzman C.P."/>
            <person name="Blackwell M."/>
            <person name="Grigoriev I.V."/>
            <person name="Jeffries T.W."/>
        </authorList>
    </citation>
    <scope>NUCLEOTIDE SEQUENCE [LARGE SCALE GENOMIC DNA]</scope>
    <source>
        <strain evidence="19">NRRL Y-1626</strain>
    </source>
</reference>
<comment type="subcellular location">
    <subcellularLocation>
        <location evidence="2">Cytoplasm</location>
    </subcellularLocation>
    <subcellularLocation>
        <location evidence="3">Endoplasmic reticulum membrane</location>
    </subcellularLocation>
    <subcellularLocation>
        <location evidence="1">Golgi apparatus membrane</location>
    </subcellularLocation>
</comment>
<accession>A0A1B7TDT5</accession>
<dbReference type="InterPro" id="IPR029006">
    <property type="entry name" value="ADF-H/Gelsolin-like_dom_sf"/>
</dbReference>
<dbReference type="Pfam" id="PF00626">
    <property type="entry name" value="Gelsolin"/>
    <property type="match status" value="1"/>
</dbReference>
<dbReference type="InterPro" id="IPR006900">
    <property type="entry name" value="Sec23/24_helical_dom"/>
</dbReference>
<comment type="caution">
    <text evidence="18">The sequence shown here is derived from an EMBL/GenBank/DDBJ whole genome shotgun (WGS) entry which is preliminary data.</text>
</comment>
<evidence type="ECO:0000259" key="17">
    <source>
        <dbReference type="Pfam" id="PF08033"/>
    </source>
</evidence>
<dbReference type="PANTHER" id="PTHR13803:SF39">
    <property type="entry name" value="SECRETORY 24AB, ISOFORM A"/>
    <property type="match status" value="1"/>
</dbReference>
<dbReference type="InterPro" id="IPR006895">
    <property type="entry name" value="Znf_Sec23_Sec24"/>
</dbReference>
<proteinExistence type="inferred from homology"/>
<keyword evidence="7" id="KW-0256">Endoplasmic reticulum</keyword>
<dbReference type="Gene3D" id="3.40.50.410">
    <property type="entry name" value="von Willebrand factor, type A domain"/>
    <property type="match status" value="1"/>
</dbReference>
<evidence type="ECO:0000256" key="7">
    <source>
        <dbReference type="ARBA" id="ARBA00022824"/>
    </source>
</evidence>
<keyword evidence="11" id="KW-0472">Membrane</keyword>
<dbReference type="SUPFAM" id="SSF81811">
    <property type="entry name" value="Helical domain of Sec23/24"/>
    <property type="match status" value="1"/>
</dbReference>
<dbReference type="SUPFAM" id="SSF82754">
    <property type="entry name" value="C-terminal, gelsolin-like domain of Sec23/24"/>
    <property type="match status" value="1"/>
</dbReference>
<keyword evidence="6" id="KW-0963">Cytoplasm</keyword>
<dbReference type="GO" id="GO:0005789">
    <property type="term" value="C:endoplasmic reticulum membrane"/>
    <property type="evidence" value="ECO:0007669"/>
    <property type="project" value="UniProtKB-SubCell"/>
</dbReference>
<comment type="similarity">
    <text evidence="4">Belongs to the SEC23/SEC24 family. SEC24 subfamily.</text>
</comment>
<dbReference type="Pfam" id="PF08033">
    <property type="entry name" value="Sec23_BS"/>
    <property type="match status" value="1"/>
</dbReference>
<evidence type="ECO:0000256" key="12">
    <source>
        <dbReference type="SAM" id="MobiDB-lite"/>
    </source>
</evidence>
<dbReference type="Gene3D" id="3.40.20.10">
    <property type="entry name" value="Severin"/>
    <property type="match status" value="1"/>
</dbReference>
<dbReference type="EMBL" id="LXPE01000012">
    <property type="protein sequence ID" value="OBA26880.1"/>
    <property type="molecule type" value="Genomic_DNA"/>
</dbReference>
<keyword evidence="5" id="KW-0813">Transport</keyword>
<feature type="domain" description="Sec23/Sec24 beta-sandwich" evidence="17">
    <location>
        <begin position="554"/>
        <end position="636"/>
    </location>
</feature>
<dbReference type="InterPro" id="IPR012990">
    <property type="entry name" value="Beta-sandwich_Sec23_24"/>
</dbReference>
<dbReference type="InterPro" id="IPR050550">
    <property type="entry name" value="SEC23_SEC24_subfamily"/>
</dbReference>
<evidence type="ECO:0000256" key="9">
    <source>
        <dbReference type="ARBA" id="ARBA00022927"/>
    </source>
</evidence>
<dbReference type="Gene3D" id="2.30.30.380">
    <property type="entry name" value="Zn-finger domain of Sec23/24"/>
    <property type="match status" value="1"/>
</dbReference>
<dbReference type="GO" id="GO:0000139">
    <property type="term" value="C:Golgi membrane"/>
    <property type="evidence" value="ECO:0007669"/>
    <property type="project" value="UniProtKB-SubCell"/>
</dbReference>
<evidence type="ECO:0000256" key="10">
    <source>
        <dbReference type="ARBA" id="ARBA00023034"/>
    </source>
</evidence>
<evidence type="ECO:0000256" key="1">
    <source>
        <dbReference type="ARBA" id="ARBA00004394"/>
    </source>
</evidence>
<feature type="domain" description="Sec23/Sec24 helical" evidence="16">
    <location>
        <begin position="647"/>
        <end position="746"/>
    </location>
</feature>
<evidence type="ECO:0000259" key="16">
    <source>
        <dbReference type="Pfam" id="PF04815"/>
    </source>
</evidence>
<name>A0A1B7TDT5_9ASCO</name>
<evidence type="ECO:0000313" key="18">
    <source>
        <dbReference type="EMBL" id="OBA26880.1"/>
    </source>
</evidence>
<evidence type="ECO:0000256" key="3">
    <source>
        <dbReference type="ARBA" id="ARBA00004586"/>
    </source>
</evidence>
<evidence type="ECO:0000256" key="6">
    <source>
        <dbReference type="ARBA" id="ARBA00022490"/>
    </source>
</evidence>
<evidence type="ECO:0000259" key="15">
    <source>
        <dbReference type="Pfam" id="PF04811"/>
    </source>
</evidence>
<dbReference type="InterPro" id="IPR036180">
    <property type="entry name" value="Gelsolin-like_dom_sf"/>
</dbReference>
<feature type="region of interest" description="Disordered" evidence="12">
    <location>
        <begin position="110"/>
        <end position="129"/>
    </location>
</feature>
<sequence>MLLVVDTVSVVELSSGCEAALSLHQAKQHQSHKKRVYPQQQFQLPQQQQPEAQFVSPPGAGYPQQQPQSPANNGAGTFVPGLQYQQQPVDQLQQGFQQMGFQQQQQQPAYQQVPVQQQQQAPTSYGESKPMNQLYPVDLLNEVPPTISDLKLPPPPLVVPVNKFSTPNGVLVANNCQDYMRCTLNAIPKTNSLLKKSKIPLAVYLHPYNKLNSDDENVPLVSDGAIDRCRRCRGYLNCFAEILADGVKWKCNMCNLTNEFMIKGRSYQEIMNMDQLNYSVVDFIAPKQYSVRAVPPAIYCFVLDCSLNAMQNGLFATTCRTILECLDTLPNRDGRTKVSLLCADSSIHYFKVKEQNGPSVDENGEPIVHPFKVQMFDVGDLDDPYQPTSSGLLVSLTDAKQQFEQLFAKLPEIFSATTNGSFALAPALKAAKEIIGKIGGKIIVVSATLPNLGEAALQPRTEKQFVDTKKESSQLLTPQHPFYKSFCVDANKQQITIDIFLASEKYIDVASHSNLSRFTSGQLRFYPGFSASNLADITKFTKEFSKHVNMDLCTEAVMRTRGSHGLKVDSYFGHCFVRASDLAALSTFPRDQGYVCEMSIDETISKEYAYIQCGILLSTNNAQRRVRVITICVPTTDIIGQVFASVDQLALVKYYASKAISKINLGTSLIEIREYLDKQVLDILQVYKQGNSTITQGSSLKLCANMKMFPLLMQALVKNLAFRQGAVPSDHRSAMLNELESSSLREFTLNIYPDVYSLHDMPDESGLPDEETGEIVLPDCINASHGMFEKYGLYLIDTGSQLFIWVGGEAVAELLTDAFGIMSIDQLPVGKFEMPLLQNSEFNIRVNNVIARVRESDDSCIYKNIYIVKGASMREPVNNNSQELSSMRTWLHSFLVEDRCGSALTYREYLSSLNMKVAK</sequence>
<evidence type="ECO:0000259" key="14">
    <source>
        <dbReference type="Pfam" id="PF04810"/>
    </source>
</evidence>
<feature type="region of interest" description="Disordered" evidence="12">
    <location>
        <begin position="47"/>
        <end position="80"/>
    </location>
</feature>
<dbReference type="GO" id="GO:0070971">
    <property type="term" value="C:endoplasmic reticulum exit site"/>
    <property type="evidence" value="ECO:0007669"/>
    <property type="project" value="TreeGrafter"/>
</dbReference>
<dbReference type="GO" id="GO:0030127">
    <property type="term" value="C:COPII vesicle coat"/>
    <property type="evidence" value="ECO:0007669"/>
    <property type="project" value="InterPro"/>
</dbReference>
<organism evidence="18 19">
    <name type="scientific">Hanseniaspora valbyensis NRRL Y-1626</name>
    <dbReference type="NCBI Taxonomy" id="766949"/>
    <lineage>
        <taxon>Eukaryota</taxon>
        <taxon>Fungi</taxon>
        <taxon>Dikarya</taxon>
        <taxon>Ascomycota</taxon>
        <taxon>Saccharomycotina</taxon>
        <taxon>Saccharomycetes</taxon>
        <taxon>Saccharomycodales</taxon>
        <taxon>Saccharomycodaceae</taxon>
        <taxon>Hanseniaspora</taxon>
    </lineage>
</organism>
<dbReference type="PANTHER" id="PTHR13803">
    <property type="entry name" value="SEC24-RELATED PROTEIN"/>
    <property type="match status" value="1"/>
</dbReference>
<evidence type="ECO:0000256" key="2">
    <source>
        <dbReference type="ARBA" id="ARBA00004496"/>
    </source>
</evidence>
<dbReference type="InterPro" id="IPR006896">
    <property type="entry name" value="Sec23/24_trunk_dom"/>
</dbReference>
<dbReference type="Gene3D" id="2.60.40.1670">
    <property type="entry name" value="beta-sandwich domain of Sec23/24"/>
    <property type="match status" value="1"/>
</dbReference>
<dbReference type="SUPFAM" id="SSF82919">
    <property type="entry name" value="Zn-finger domain of Sec23/24"/>
    <property type="match status" value="1"/>
</dbReference>
<dbReference type="InterPro" id="IPR036175">
    <property type="entry name" value="Sec23/24_helical_dom_sf"/>
</dbReference>
<feature type="compositionally biased region" description="Low complexity" evidence="12">
    <location>
        <begin position="47"/>
        <end position="71"/>
    </location>
</feature>
<dbReference type="GO" id="GO:0006886">
    <property type="term" value="P:intracellular protein transport"/>
    <property type="evidence" value="ECO:0007669"/>
    <property type="project" value="InterPro"/>
</dbReference>
<evidence type="ECO:0000313" key="19">
    <source>
        <dbReference type="Proteomes" id="UP000092321"/>
    </source>
</evidence>
<evidence type="ECO:0000256" key="4">
    <source>
        <dbReference type="ARBA" id="ARBA00008334"/>
    </source>
</evidence>
<dbReference type="GO" id="GO:0000149">
    <property type="term" value="F:SNARE binding"/>
    <property type="evidence" value="ECO:0007669"/>
    <property type="project" value="TreeGrafter"/>
</dbReference>
<dbReference type="GO" id="GO:0008270">
    <property type="term" value="F:zinc ion binding"/>
    <property type="evidence" value="ECO:0007669"/>
    <property type="project" value="InterPro"/>
</dbReference>
<keyword evidence="9" id="KW-0653">Protein transport</keyword>
<feature type="domain" description="Zinc finger Sec23/Sec24-type" evidence="14">
    <location>
        <begin position="228"/>
        <end position="260"/>
    </location>
</feature>
<dbReference type="Pfam" id="PF04810">
    <property type="entry name" value="zf-Sec23_Sec24"/>
    <property type="match status" value="1"/>
</dbReference>